<organism evidence="2 3">
    <name type="scientific">Pseudoalteromonas xiamenensis</name>
    <dbReference type="NCBI Taxonomy" id="882626"/>
    <lineage>
        <taxon>Bacteria</taxon>
        <taxon>Pseudomonadati</taxon>
        <taxon>Pseudomonadota</taxon>
        <taxon>Gammaproteobacteria</taxon>
        <taxon>Alteromonadales</taxon>
        <taxon>Pseudoalteromonadaceae</taxon>
        <taxon>Pseudoalteromonas</taxon>
    </lineage>
</organism>
<gene>
    <name evidence="2" type="ORF">J5O05_16400</name>
</gene>
<evidence type="ECO:0000256" key="1">
    <source>
        <dbReference type="SAM" id="SignalP"/>
    </source>
</evidence>
<feature type="chain" id="PRO_5037998093" description="Lipoprotein" evidence="1">
    <location>
        <begin position="21"/>
        <end position="267"/>
    </location>
</feature>
<feature type="signal peptide" evidence="1">
    <location>
        <begin position="1"/>
        <end position="20"/>
    </location>
</feature>
<sequence>MTFRFSLILAMLLLSGCQLTQKPAPLMAIPKKPPLAKRVYEVAYNTPVESARVKSVQLPAHPIARGDTVSLSASKVSLTDTLKDFIVSNLTAKGLKIVDGNQGHYVLTIHQLDLEFAKDRLYQLQVSGNAERLEVLSSIPQQMECKSILASVSMRLTHQKSSDVVWFAKASIDSASYQAQPLRFQISKEQQVSNEQQVMEFVESQNTEEARKSRSSTQVKVPKYVVKDVISPLQKQSGACNETEVSALTADMQKQLSKLLIDKINVK</sequence>
<dbReference type="EMBL" id="CP072133">
    <property type="protein sequence ID" value="QTH71345.1"/>
    <property type="molecule type" value="Genomic_DNA"/>
</dbReference>
<dbReference type="PROSITE" id="PS51257">
    <property type="entry name" value="PROKAR_LIPOPROTEIN"/>
    <property type="match status" value="1"/>
</dbReference>
<dbReference type="RefSeq" id="WP_208842986.1">
    <property type="nucleotide sequence ID" value="NZ_CP072133.1"/>
</dbReference>
<keyword evidence="3" id="KW-1185">Reference proteome</keyword>
<dbReference type="KEGG" id="pxi:J5O05_16400"/>
<evidence type="ECO:0000313" key="3">
    <source>
        <dbReference type="Proteomes" id="UP000664904"/>
    </source>
</evidence>
<evidence type="ECO:0000313" key="2">
    <source>
        <dbReference type="EMBL" id="QTH71345.1"/>
    </source>
</evidence>
<proteinExistence type="predicted"/>
<protein>
    <recommendedName>
        <fullName evidence="4">Lipoprotein</fullName>
    </recommendedName>
</protein>
<keyword evidence="1" id="KW-0732">Signal</keyword>
<reference evidence="2" key="1">
    <citation type="submission" date="2021-03" db="EMBL/GenBank/DDBJ databases">
        <title>Complete Genome of Pseudoalteromonas xiamenensis STKMTI.2, a new potential marine bacterium producing anti-Vibrio compounds.</title>
        <authorList>
            <person name="Handayani D.P."/>
            <person name="Isnansetyo A."/>
            <person name="Istiqomah I."/>
            <person name="Jumina J."/>
        </authorList>
    </citation>
    <scope>NUCLEOTIDE SEQUENCE</scope>
    <source>
        <strain evidence="2">STKMTI.2</strain>
    </source>
</reference>
<dbReference type="AlphaFoldDB" id="A0A975DHL5"/>
<evidence type="ECO:0008006" key="4">
    <source>
        <dbReference type="Google" id="ProtNLM"/>
    </source>
</evidence>
<accession>A0A975DHL5</accession>
<name>A0A975DHL5_9GAMM</name>
<dbReference type="Proteomes" id="UP000664904">
    <property type="component" value="Chromosome"/>
</dbReference>